<evidence type="ECO:0000313" key="3">
    <source>
        <dbReference type="Proteomes" id="UP000235145"/>
    </source>
</evidence>
<dbReference type="InterPro" id="IPR007021">
    <property type="entry name" value="DUF659"/>
</dbReference>
<dbReference type="PANTHER" id="PTHR32166">
    <property type="entry name" value="OSJNBA0013A04.12 PROTEIN"/>
    <property type="match status" value="1"/>
</dbReference>
<dbReference type="PANTHER" id="PTHR32166:SF74">
    <property type="entry name" value="OS05G0256350 PROTEIN"/>
    <property type="match status" value="1"/>
</dbReference>
<feature type="domain" description="DUF659" evidence="1">
    <location>
        <begin position="113"/>
        <end position="172"/>
    </location>
</feature>
<dbReference type="InterPro" id="IPR012337">
    <property type="entry name" value="RNaseH-like_sf"/>
</dbReference>
<dbReference type="AlphaFoldDB" id="A0A9R1XI16"/>
<name>A0A9R1XI16_LACSA</name>
<gene>
    <name evidence="2" type="ORF">LSAT_V11C400217490</name>
</gene>
<evidence type="ECO:0000313" key="2">
    <source>
        <dbReference type="EMBL" id="KAJ0208622.1"/>
    </source>
</evidence>
<reference evidence="2 3" key="1">
    <citation type="journal article" date="2017" name="Nat. Commun.">
        <title>Genome assembly with in vitro proximity ligation data and whole-genome triplication in lettuce.</title>
        <authorList>
            <person name="Reyes-Chin-Wo S."/>
            <person name="Wang Z."/>
            <person name="Yang X."/>
            <person name="Kozik A."/>
            <person name="Arikit S."/>
            <person name="Song C."/>
            <person name="Xia L."/>
            <person name="Froenicke L."/>
            <person name="Lavelle D.O."/>
            <person name="Truco M.J."/>
            <person name="Xia R."/>
            <person name="Zhu S."/>
            <person name="Xu C."/>
            <person name="Xu H."/>
            <person name="Xu X."/>
            <person name="Cox K."/>
            <person name="Korf I."/>
            <person name="Meyers B.C."/>
            <person name="Michelmore R.W."/>
        </authorList>
    </citation>
    <scope>NUCLEOTIDE SEQUENCE [LARGE SCALE GENOMIC DNA]</scope>
    <source>
        <strain evidence="3">cv. Salinas</strain>
        <tissue evidence="2">Seedlings</tissue>
    </source>
</reference>
<organism evidence="2 3">
    <name type="scientific">Lactuca sativa</name>
    <name type="common">Garden lettuce</name>
    <dbReference type="NCBI Taxonomy" id="4236"/>
    <lineage>
        <taxon>Eukaryota</taxon>
        <taxon>Viridiplantae</taxon>
        <taxon>Streptophyta</taxon>
        <taxon>Embryophyta</taxon>
        <taxon>Tracheophyta</taxon>
        <taxon>Spermatophyta</taxon>
        <taxon>Magnoliopsida</taxon>
        <taxon>eudicotyledons</taxon>
        <taxon>Gunneridae</taxon>
        <taxon>Pentapetalae</taxon>
        <taxon>asterids</taxon>
        <taxon>campanulids</taxon>
        <taxon>Asterales</taxon>
        <taxon>Asteraceae</taxon>
        <taxon>Cichorioideae</taxon>
        <taxon>Cichorieae</taxon>
        <taxon>Lactucinae</taxon>
        <taxon>Lactuca</taxon>
    </lineage>
</organism>
<proteinExistence type="predicted"/>
<dbReference type="Proteomes" id="UP000235145">
    <property type="component" value="Unassembled WGS sequence"/>
</dbReference>
<dbReference type="EMBL" id="NBSK02000004">
    <property type="protein sequence ID" value="KAJ0208622.1"/>
    <property type="molecule type" value="Genomic_DNA"/>
</dbReference>
<protein>
    <recommendedName>
        <fullName evidence="1">DUF659 domain-containing protein</fullName>
    </recommendedName>
</protein>
<dbReference type="Pfam" id="PF04937">
    <property type="entry name" value="DUF659"/>
    <property type="match status" value="1"/>
</dbReference>
<accession>A0A9R1XI16</accession>
<dbReference type="SUPFAM" id="SSF53098">
    <property type="entry name" value="Ribonuclease H-like"/>
    <property type="match status" value="1"/>
</dbReference>
<comment type="caution">
    <text evidence="2">The sequence shown here is derived from an EMBL/GenBank/DDBJ whole genome shotgun (WGS) entry which is preliminary data.</text>
</comment>
<sequence length="363" mass="41661">MGKLKKKAKHSQDEALRFEVRQEFHDSVDGVESSLGLKAPNVIGPMDGYANKINPEEDLNARKGKNVDFNNIVRKEKILTAYESANPFHAFERDSFKMMLEVVGQFGIGLPLPTRYALSDTLLKHEVEITKNLLKKNEQEWKEDGFSIMTDAWSDRKRRSSMNLRVNSKMGIGALPSTPKGITSYKTVSSVQFWSGVAQCLKVFSPLVKVLRMVDADWKPSMGFVYGEIKAAKEEIIISLGGNEKAYKPIIDIINKKMKGRLDSSLHLTSYLLNPYYHYKDPQLQYDPDIMNAVLDFFDTLLCDNFEMQRQVVTIDLPKYKKKVDRFGYDLAIKNCRVNDVEFDPEYRQTHSHLILNFHIPIH</sequence>
<keyword evidence="3" id="KW-1185">Reference proteome</keyword>
<evidence type="ECO:0000259" key="1">
    <source>
        <dbReference type="Pfam" id="PF04937"/>
    </source>
</evidence>